<dbReference type="AlphaFoldDB" id="A0A840RPT2"/>
<proteinExistence type="predicted"/>
<sequence length="85" mass="9599">MEETSKIDISDLYEKVIAIDVMLQFICSTLSQDQSGTLLQLIQKYRDHIISIAPESEMAATRKAMDQFTRFEEILAGLPSVPVVH</sequence>
<gene>
    <name evidence="1" type="ORF">HNR39_000440</name>
</gene>
<organism evidence="1 2">
    <name type="scientific">Glaciimonas immobilis</name>
    <dbReference type="NCBI Taxonomy" id="728004"/>
    <lineage>
        <taxon>Bacteria</taxon>
        <taxon>Pseudomonadati</taxon>
        <taxon>Pseudomonadota</taxon>
        <taxon>Betaproteobacteria</taxon>
        <taxon>Burkholderiales</taxon>
        <taxon>Oxalobacteraceae</taxon>
        <taxon>Glaciimonas</taxon>
    </lineage>
</organism>
<dbReference type="Proteomes" id="UP000571084">
    <property type="component" value="Unassembled WGS sequence"/>
</dbReference>
<reference evidence="1 2" key="1">
    <citation type="submission" date="2020-08" db="EMBL/GenBank/DDBJ databases">
        <title>Genomic Encyclopedia of Type Strains, Phase IV (KMG-IV): sequencing the most valuable type-strain genomes for metagenomic binning, comparative biology and taxonomic classification.</title>
        <authorList>
            <person name="Goeker M."/>
        </authorList>
    </citation>
    <scope>NUCLEOTIDE SEQUENCE [LARGE SCALE GENOMIC DNA]</scope>
    <source>
        <strain evidence="1 2">DSM 23240</strain>
    </source>
</reference>
<accession>A0A840RPT2</accession>
<evidence type="ECO:0000313" key="1">
    <source>
        <dbReference type="EMBL" id="MBB5198630.1"/>
    </source>
</evidence>
<comment type="caution">
    <text evidence="1">The sequence shown here is derived from an EMBL/GenBank/DDBJ whole genome shotgun (WGS) entry which is preliminary data.</text>
</comment>
<protein>
    <submittedName>
        <fullName evidence="1">Uncharacterized protein</fullName>
    </submittedName>
</protein>
<dbReference type="EMBL" id="JACHHQ010000001">
    <property type="protein sequence ID" value="MBB5198630.1"/>
    <property type="molecule type" value="Genomic_DNA"/>
</dbReference>
<dbReference type="RefSeq" id="WP_168052719.1">
    <property type="nucleotide sequence ID" value="NZ_JAAOZT010000002.1"/>
</dbReference>
<name>A0A840RPT2_9BURK</name>
<evidence type="ECO:0000313" key="2">
    <source>
        <dbReference type="Proteomes" id="UP000571084"/>
    </source>
</evidence>
<keyword evidence="2" id="KW-1185">Reference proteome</keyword>